<protein>
    <submittedName>
        <fullName evidence="1">Uncharacterized protein</fullName>
    </submittedName>
</protein>
<name>A0AAE3XHE8_9DEIO</name>
<sequence length="33" mass="3538">MKNILNLQALRTAAPAPTDWSTISNHCGSNQLA</sequence>
<dbReference type="EMBL" id="JAVDQK010000019">
    <property type="protein sequence ID" value="MDR6220934.1"/>
    <property type="molecule type" value="Genomic_DNA"/>
</dbReference>
<evidence type="ECO:0000313" key="1">
    <source>
        <dbReference type="EMBL" id="MDR6220934.1"/>
    </source>
</evidence>
<accession>A0AAE3XHE8</accession>
<proteinExistence type="predicted"/>
<comment type="caution">
    <text evidence="1">The sequence shown here is derived from an EMBL/GenBank/DDBJ whole genome shotgun (WGS) entry which is preliminary data.</text>
</comment>
<dbReference type="Proteomes" id="UP001185331">
    <property type="component" value="Unassembled WGS sequence"/>
</dbReference>
<reference evidence="1" key="1">
    <citation type="submission" date="2023-07" db="EMBL/GenBank/DDBJ databases">
        <title>Sorghum-associated microbial communities from plants grown in Nebraska, USA.</title>
        <authorList>
            <person name="Schachtman D."/>
        </authorList>
    </citation>
    <scope>NUCLEOTIDE SEQUENCE</scope>
    <source>
        <strain evidence="1">BE330</strain>
    </source>
</reference>
<evidence type="ECO:0000313" key="2">
    <source>
        <dbReference type="Proteomes" id="UP001185331"/>
    </source>
</evidence>
<organism evidence="1 2">
    <name type="scientific">Deinococcus soli</name>
    <name type="common">ex Cha et al. 2016</name>
    <dbReference type="NCBI Taxonomy" id="1309411"/>
    <lineage>
        <taxon>Bacteria</taxon>
        <taxon>Thermotogati</taxon>
        <taxon>Deinococcota</taxon>
        <taxon>Deinococci</taxon>
        <taxon>Deinococcales</taxon>
        <taxon>Deinococcaceae</taxon>
        <taxon>Deinococcus</taxon>
    </lineage>
</organism>
<gene>
    <name evidence="1" type="ORF">J2Y00_004561</name>
</gene>
<dbReference type="AlphaFoldDB" id="A0AAE3XHE8"/>